<evidence type="ECO:0000313" key="2">
    <source>
        <dbReference type="Proteomes" id="UP000887023"/>
    </source>
</evidence>
<protein>
    <submittedName>
        <fullName evidence="1">Uncharacterized protein</fullName>
    </submittedName>
</protein>
<gene>
    <name evidence="1" type="ORF">KV203_05435</name>
</gene>
<dbReference type="RefSeq" id="WP_066474785.1">
    <property type="nucleotide sequence ID" value="NZ_CBCRUZ010000014.1"/>
</dbReference>
<sequence>MGRRAPGPAPTAADHLLRLGDLAEYSFCVRRLNTATVAVTAGTVYMQMPAGTFDTLDRARFAGREAVAGDDFVKDTGLGRVRIPVSGIWRFGMRLESSAQSTALPFTHLCTSSAETSGYAAAERGGFGAYYGGGLWTTWELPLVAGTYVQPGFMLSSNNIAGGAGGLTWFKGWLSQQFSSLTPAQAAWSGPEIILNGPNAMLTSDWNDAWGGAWIEPGPAGLGVNLTHVGFRLGGALEVVGGTGNLTVEVYVGTPSNVGSVAASFTVAAGLNSYVYPLPTAYLCGPGSVVRIKPTIGTATAKGPVHVHLRGQYAA</sequence>
<accession>A0ABX8SCW7</accession>
<dbReference type="EMBL" id="CP079105">
    <property type="protein sequence ID" value="QXQ14824.1"/>
    <property type="molecule type" value="Genomic_DNA"/>
</dbReference>
<organism evidence="1 2">
    <name type="scientific">Skermania pinensis</name>
    <dbReference type="NCBI Taxonomy" id="39122"/>
    <lineage>
        <taxon>Bacteria</taxon>
        <taxon>Bacillati</taxon>
        <taxon>Actinomycetota</taxon>
        <taxon>Actinomycetes</taxon>
        <taxon>Mycobacteriales</taxon>
        <taxon>Gordoniaceae</taxon>
        <taxon>Skermania</taxon>
    </lineage>
</organism>
<evidence type="ECO:0000313" key="1">
    <source>
        <dbReference type="EMBL" id="QXQ14824.1"/>
    </source>
</evidence>
<proteinExistence type="predicted"/>
<keyword evidence="2" id="KW-1185">Reference proteome</keyword>
<dbReference type="Proteomes" id="UP000887023">
    <property type="component" value="Chromosome"/>
</dbReference>
<reference evidence="1" key="1">
    <citation type="submission" date="2021-07" db="EMBL/GenBank/DDBJ databases">
        <title>Candidatus Kaistella beijingensis sp. nov. isolated from a municipal wastewater treatment plant is involved in sludge foaming.</title>
        <authorList>
            <person name="Song Y."/>
            <person name="Liu S.-J."/>
        </authorList>
    </citation>
    <scope>NUCLEOTIDE SEQUENCE</scope>
    <source>
        <strain evidence="1">DSM 43998</strain>
    </source>
</reference>
<name>A0ABX8SCW7_9ACTN</name>